<dbReference type="SUPFAM" id="SSF56059">
    <property type="entry name" value="Glutathione synthetase ATP-binding domain-like"/>
    <property type="match status" value="1"/>
</dbReference>
<dbReference type="AlphaFoldDB" id="A0A0M6Z7B1"/>
<dbReference type="SUPFAM" id="SSF52210">
    <property type="entry name" value="Succinyl-CoA synthetase domains"/>
    <property type="match status" value="2"/>
</dbReference>
<dbReference type="GO" id="GO:0006099">
    <property type="term" value="P:tricarboxylic acid cycle"/>
    <property type="evidence" value="ECO:0007669"/>
    <property type="project" value="UniProtKB-KW"/>
</dbReference>
<dbReference type="OrthoDB" id="9807426at2"/>
<evidence type="ECO:0000313" key="6">
    <source>
        <dbReference type="EMBL" id="CTQ71627.1"/>
    </source>
</evidence>
<evidence type="ECO:0000256" key="4">
    <source>
        <dbReference type="ARBA" id="ARBA00022840"/>
    </source>
</evidence>
<dbReference type="RefSeq" id="WP_055113929.1">
    <property type="nucleotide sequence ID" value="NZ_CXWA01000001.1"/>
</dbReference>
<dbReference type="Gene3D" id="3.30.1490.20">
    <property type="entry name" value="ATP-grasp fold, A domain"/>
    <property type="match status" value="1"/>
</dbReference>
<dbReference type="InterPro" id="IPR032875">
    <property type="entry name" value="Succ_CoA_lig_flav_dom"/>
</dbReference>
<sequence>MSNALNSIFKARSVAIVGASKDPSKRGNQAIRKLRADGYEGRIFPINPKETEILGIGAYPSILAVRERIDVVLICTPARTLPSILEQCGQKNVPGAVILAAGFSEIGAEGEAIAQATLEAARKNNVRVIGPNTNGVFNLQNKMNMVGVQDVEPGNIGICSQSGNMMLAFVTEAKRRGGVGFSSYVGVGNQLDVTLAEYLEYFGEDNDTKASVFYVEGFQDGRAFLDTCRHVTQKKPVVVYKSGRTEAGQVAASSHTGSLASSFDLTRHLLRQAGATVVEQSDKILSIAEGLSKLTVPKGGRVAILADGGGHATITVDALVDAGVELAELSTGTVAKLNNVLPTAASCVNPVDVAGGTDDDPSVSAQCAEIILADDNVDILMIIGMYGGFAERFNPALLDNEIETSQRLAELPEKYGKPLIVQSVYNTVRPKPIEVLKEAGVPVFVWPEPAVRCISELIDYARARTRNALSPLIVPDGPTEQGKAILSGVIGEGRDAFYEHEAKDLLVQYGVSVPPQMLATCEADLKQVPVDLGNGPMAMKIVSQDILHKSDAGGVRLKISGEDELRSAYKDILANARGHDPEADLRGVLVAPMADSGVEVIIGVVHDAMFGPVMMFGLGGIFVEVLKDVSFRALPMSRADAESMIDDIQSSKILEGVRGALPVDKTALVDLMMKISQLALAHPEIREIDLNPVILRHDGYAVVDARMILNSKGQ</sequence>
<dbReference type="InterPro" id="IPR013815">
    <property type="entry name" value="ATP_grasp_subdomain_1"/>
</dbReference>
<dbReference type="InterPro" id="IPR051538">
    <property type="entry name" value="Acyl-CoA_Synth/Transferase"/>
</dbReference>
<keyword evidence="3" id="KW-0547">Nucleotide-binding</keyword>
<dbReference type="InterPro" id="IPR036291">
    <property type="entry name" value="NAD(P)-bd_dom_sf"/>
</dbReference>
<name>A0A0M6Z7B1_9HYPH</name>
<dbReference type="GeneID" id="97670352"/>
<dbReference type="GO" id="GO:0016874">
    <property type="term" value="F:ligase activity"/>
    <property type="evidence" value="ECO:0007669"/>
    <property type="project" value="UniProtKB-KW"/>
</dbReference>
<evidence type="ECO:0000256" key="1">
    <source>
        <dbReference type="ARBA" id="ARBA00022532"/>
    </source>
</evidence>
<keyword evidence="7" id="KW-1185">Reference proteome</keyword>
<evidence type="ECO:0000259" key="5">
    <source>
        <dbReference type="SMART" id="SM00881"/>
    </source>
</evidence>
<dbReference type="Gene3D" id="3.30.470.20">
    <property type="entry name" value="ATP-grasp fold, B domain"/>
    <property type="match status" value="1"/>
</dbReference>
<keyword evidence="1" id="KW-0816">Tricarboxylic acid cycle</keyword>
<gene>
    <name evidence="6" type="ORF">LA5096_02986</name>
</gene>
<dbReference type="Pfam" id="PF13549">
    <property type="entry name" value="ATP-grasp_5"/>
    <property type="match status" value="1"/>
</dbReference>
<dbReference type="PANTHER" id="PTHR43334">
    <property type="entry name" value="ACETATE--COA LIGASE [ADP-FORMING]"/>
    <property type="match status" value="1"/>
</dbReference>
<dbReference type="Pfam" id="PF13607">
    <property type="entry name" value="Succ_CoA_lig"/>
    <property type="match status" value="1"/>
</dbReference>
<accession>A0A0M6Z7B1</accession>
<keyword evidence="4" id="KW-0067">ATP-binding</keyword>
<dbReference type="SUPFAM" id="SSF51735">
    <property type="entry name" value="NAD(P)-binding Rossmann-fold domains"/>
    <property type="match status" value="1"/>
</dbReference>
<evidence type="ECO:0000256" key="2">
    <source>
        <dbReference type="ARBA" id="ARBA00022598"/>
    </source>
</evidence>
<dbReference type="GO" id="GO:0005524">
    <property type="term" value="F:ATP binding"/>
    <property type="evidence" value="ECO:0007669"/>
    <property type="project" value="UniProtKB-KW"/>
</dbReference>
<protein>
    <submittedName>
        <fullName evidence="6">Succinyl-CoA synthetase subunit alpha</fullName>
    </submittedName>
</protein>
<dbReference type="STRING" id="311410.LA5095_01732"/>
<evidence type="ECO:0000313" key="7">
    <source>
        <dbReference type="Proteomes" id="UP000049983"/>
    </source>
</evidence>
<feature type="domain" description="CoA-binding" evidence="5">
    <location>
        <begin position="8"/>
        <end position="103"/>
    </location>
</feature>
<keyword evidence="2" id="KW-0436">Ligase</keyword>
<dbReference type="Gene3D" id="3.40.50.720">
    <property type="entry name" value="NAD(P)-binding Rossmann-like Domain"/>
    <property type="match status" value="1"/>
</dbReference>
<dbReference type="PANTHER" id="PTHR43334:SF1">
    <property type="entry name" value="3-HYDROXYPROPIONATE--COA LIGASE [ADP-FORMING]"/>
    <property type="match status" value="1"/>
</dbReference>
<dbReference type="SMART" id="SM00881">
    <property type="entry name" value="CoA_binding"/>
    <property type="match status" value="1"/>
</dbReference>
<evidence type="ECO:0000256" key="3">
    <source>
        <dbReference type="ARBA" id="ARBA00022741"/>
    </source>
</evidence>
<dbReference type="Proteomes" id="UP000049983">
    <property type="component" value="Unassembled WGS sequence"/>
</dbReference>
<reference evidence="7" key="1">
    <citation type="submission" date="2015-07" db="EMBL/GenBank/DDBJ databases">
        <authorList>
            <person name="Rodrigo-Torres Lidia"/>
            <person name="Arahal R.David."/>
        </authorList>
    </citation>
    <scope>NUCLEOTIDE SEQUENCE [LARGE SCALE GENOMIC DNA]</scope>
    <source>
        <strain evidence="7">CECT 5096</strain>
    </source>
</reference>
<dbReference type="InterPro" id="IPR003781">
    <property type="entry name" value="CoA-bd"/>
</dbReference>
<proteinExistence type="predicted"/>
<organism evidence="6 7">
    <name type="scientific">Roseibium album</name>
    <dbReference type="NCBI Taxonomy" id="311410"/>
    <lineage>
        <taxon>Bacteria</taxon>
        <taxon>Pseudomonadati</taxon>
        <taxon>Pseudomonadota</taxon>
        <taxon>Alphaproteobacteria</taxon>
        <taxon>Hyphomicrobiales</taxon>
        <taxon>Stappiaceae</taxon>
        <taxon>Roseibium</taxon>
    </lineage>
</organism>
<dbReference type="Pfam" id="PF13380">
    <property type="entry name" value="CoA_binding_2"/>
    <property type="match status" value="1"/>
</dbReference>
<dbReference type="EMBL" id="CXWC01000010">
    <property type="protein sequence ID" value="CTQ71627.1"/>
    <property type="molecule type" value="Genomic_DNA"/>
</dbReference>
<dbReference type="Gene3D" id="3.40.50.261">
    <property type="entry name" value="Succinyl-CoA synthetase domains"/>
    <property type="match status" value="2"/>
</dbReference>
<dbReference type="InterPro" id="IPR016102">
    <property type="entry name" value="Succinyl-CoA_synth-like"/>
</dbReference>